<proteinExistence type="predicted"/>
<dbReference type="InterPro" id="IPR029787">
    <property type="entry name" value="Nucleotide_cyclase"/>
</dbReference>
<keyword evidence="2" id="KW-1133">Transmembrane helix</keyword>
<protein>
    <submittedName>
        <fullName evidence="4">GGDEF domain-containing protein</fullName>
    </submittedName>
</protein>
<evidence type="ECO:0000313" key="5">
    <source>
        <dbReference type="Proteomes" id="UP000517712"/>
    </source>
</evidence>
<reference evidence="4 5" key="1">
    <citation type="submission" date="2020-08" db="EMBL/GenBank/DDBJ databases">
        <title>Sequencing the genomes of 1000 actinobacteria strains.</title>
        <authorList>
            <person name="Klenk H.-P."/>
        </authorList>
    </citation>
    <scope>NUCLEOTIDE SEQUENCE [LARGE SCALE GENOMIC DNA]</scope>
    <source>
        <strain evidence="4 5">DSM 24823</strain>
    </source>
</reference>
<dbReference type="Pfam" id="PF00990">
    <property type="entry name" value="GGDEF"/>
    <property type="match status" value="1"/>
</dbReference>
<keyword evidence="2" id="KW-0812">Transmembrane</keyword>
<feature type="transmembrane region" description="Helical" evidence="2">
    <location>
        <begin position="117"/>
        <end position="137"/>
    </location>
</feature>
<comment type="caution">
    <text evidence="4">The sequence shown here is derived from an EMBL/GenBank/DDBJ whole genome shotgun (WGS) entry which is preliminary data.</text>
</comment>
<evidence type="ECO:0000256" key="1">
    <source>
        <dbReference type="SAM" id="MobiDB-lite"/>
    </source>
</evidence>
<keyword evidence="2" id="KW-0472">Membrane</keyword>
<gene>
    <name evidence="4" type="ORF">HD600_001922</name>
</gene>
<dbReference type="SUPFAM" id="SSF55073">
    <property type="entry name" value="Nucleotide cyclase"/>
    <property type="match status" value="1"/>
</dbReference>
<feature type="transmembrane region" description="Helical" evidence="2">
    <location>
        <begin position="90"/>
        <end position="111"/>
    </location>
</feature>
<feature type="region of interest" description="Disordered" evidence="1">
    <location>
        <begin position="355"/>
        <end position="374"/>
    </location>
</feature>
<dbReference type="PROSITE" id="PS50887">
    <property type="entry name" value="GGDEF"/>
    <property type="match status" value="1"/>
</dbReference>
<feature type="transmembrane region" description="Helical" evidence="2">
    <location>
        <begin position="60"/>
        <end position="78"/>
    </location>
</feature>
<feature type="transmembrane region" description="Helical" evidence="2">
    <location>
        <begin position="191"/>
        <end position="211"/>
    </location>
</feature>
<keyword evidence="5" id="KW-1185">Reference proteome</keyword>
<evidence type="ECO:0000313" key="4">
    <source>
        <dbReference type="EMBL" id="MBB5743425.1"/>
    </source>
</evidence>
<feature type="transmembrane region" description="Helical" evidence="2">
    <location>
        <begin position="149"/>
        <end position="171"/>
    </location>
</feature>
<organism evidence="4 5">
    <name type="scientific">Microbacterium ginsengiterrae</name>
    <dbReference type="NCBI Taxonomy" id="546115"/>
    <lineage>
        <taxon>Bacteria</taxon>
        <taxon>Bacillati</taxon>
        <taxon>Actinomycetota</taxon>
        <taxon>Actinomycetes</taxon>
        <taxon>Micrococcales</taxon>
        <taxon>Microbacteriaceae</taxon>
        <taxon>Microbacterium</taxon>
    </lineage>
</organism>
<feature type="transmembrane region" description="Helical" evidence="2">
    <location>
        <begin position="34"/>
        <end position="54"/>
    </location>
</feature>
<dbReference type="Proteomes" id="UP000517712">
    <property type="component" value="Unassembled WGS sequence"/>
</dbReference>
<accession>A0A7W9FBR0</accession>
<dbReference type="InterPro" id="IPR000160">
    <property type="entry name" value="GGDEF_dom"/>
</dbReference>
<name>A0A7W9FBR0_9MICO</name>
<dbReference type="RefSeq" id="WP_144795920.1">
    <property type="nucleotide sequence ID" value="NZ_BAAAPG010000001.1"/>
</dbReference>
<sequence length="374" mass="40560">MITTTLIMPVIAVSTAATIIFIGLGFLPRPSRATLYWSAAFSIAMVGAYVWLAQDFVAPVQMRALGSALTIAPMPLLWSGLRSYRGLARGYAWISIAWAVVAPTTLLATTYLGGYDVAFRVVFCTAGVFAVLISIDLVQLGPRQRDEALPLLAVSAGFIVLAVVTVVNGFFAMRGVVPEPDSLEFLRSLNLIGMTVYVICALVTTLLLTYTGEDAPRASRRSFEETARGRLDRARAQGDQSWSLLDIRLDDPDDIRLASSTAAYNTVTHKFARDLDSVLPADVDIERIRPDCFLVLVPRAQGSVRELATELLERISAPGSSDAFPIRVSASIGWAPVTAVGYDFDVLAASASEAAERAHDRGGDRWERVRDEAE</sequence>
<dbReference type="InterPro" id="IPR043128">
    <property type="entry name" value="Rev_trsase/Diguanyl_cyclase"/>
</dbReference>
<feature type="transmembrane region" description="Helical" evidence="2">
    <location>
        <begin position="6"/>
        <end position="27"/>
    </location>
</feature>
<evidence type="ECO:0000259" key="3">
    <source>
        <dbReference type="PROSITE" id="PS50887"/>
    </source>
</evidence>
<dbReference type="EMBL" id="JACHMU010000001">
    <property type="protein sequence ID" value="MBB5743425.1"/>
    <property type="molecule type" value="Genomic_DNA"/>
</dbReference>
<evidence type="ECO:0000256" key="2">
    <source>
        <dbReference type="SAM" id="Phobius"/>
    </source>
</evidence>
<feature type="domain" description="GGDEF" evidence="3">
    <location>
        <begin position="240"/>
        <end position="371"/>
    </location>
</feature>
<dbReference type="Gene3D" id="3.30.70.270">
    <property type="match status" value="1"/>
</dbReference>
<dbReference type="AlphaFoldDB" id="A0A7W9FBR0"/>